<dbReference type="GO" id="GO:0044715">
    <property type="term" value="F:8-oxo-dGDP phosphatase activity"/>
    <property type="evidence" value="ECO:0007669"/>
    <property type="project" value="TreeGrafter"/>
</dbReference>
<dbReference type="EMBL" id="JAACJJ010000015">
    <property type="protein sequence ID" value="KAF5325387.1"/>
    <property type="molecule type" value="Genomic_DNA"/>
</dbReference>
<evidence type="ECO:0000313" key="3">
    <source>
        <dbReference type="Proteomes" id="UP000567179"/>
    </source>
</evidence>
<feature type="domain" description="Nudix hydrolase" evidence="1">
    <location>
        <begin position="177"/>
        <end position="327"/>
    </location>
</feature>
<dbReference type="Gene3D" id="3.90.79.10">
    <property type="entry name" value="Nucleoside Triphosphate Pyrophosphohydrolase"/>
    <property type="match status" value="1"/>
</dbReference>
<dbReference type="PANTHER" id="PTHR13622:SF8">
    <property type="entry name" value="THIAMIN PYROPHOSPHOKINASE 1"/>
    <property type="match status" value="1"/>
</dbReference>
<reference evidence="2 3" key="1">
    <citation type="journal article" date="2020" name="ISME J.">
        <title>Uncovering the hidden diversity of litter-decomposition mechanisms in mushroom-forming fungi.</title>
        <authorList>
            <person name="Floudas D."/>
            <person name="Bentzer J."/>
            <person name="Ahren D."/>
            <person name="Johansson T."/>
            <person name="Persson P."/>
            <person name="Tunlid A."/>
        </authorList>
    </citation>
    <scope>NUCLEOTIDE SEQUENCE [LARGE SCALE GENOMIC DNA]</scope>
    <source>
        <strain evidence="2 3">CBS 101986</strain>
    </source>
</reference>
<dbReference type="InterPro" id="IPR000086">
    <property type="entry name" value="NUDIX_hydrolase_dom"/>
</dbReference>
<protein>
    <recommendedName>
        <fullName evidence="1">Nudix hydrolase domain-containing protein</fullName>
    </recommendedName>
</protein>
<proteinExistence type="predicted"/>
<sequence length="361" mass="40811">MNFLNVITQCDNVQLRRNGPTLIDTAYDSEVLIPLYLSESPESAVIGLLRPVIVQQLETENQRNRGRNEPEVWSIRVDPSIHITLRNGVRGASVSFHNFLDTPSKRTAAMKELCERWRDTGLFADVCGPKKWREELYPIYEDPFGEHDHPSVTGREDGLNFAFEMERSACALFGLVTYGVHMSIYEQTEEEDGRTGIRVWVPTRALTKPTYPGLLDNTVAGGIPSGMSAFESLVKECLEEASIEADVIRKHTRCVGSISYFFRTSKGWLQPEVEYVYDTLIPPGADPTTFTPRPSDGEVESFELVSQDKLLQQLRGGLFKPNCGVVIVDLLIRLGYITPESEPNFMKIMTRLHSSLQYDIW</sequence>
<dbReference type="InterPro" id="IPR015797">
    <property type="entry name" value="NUDIX_hydrolase-like_dom_sf"/>
</dbReference>
<name>A0A8H5BNI2_9AGAR</name>
<dbReference type="FunFam" id="3.90.79.10:FF:000019">
    <property type="entry name" value="Thiamin pyrophosphokinase, putative"/>
    <property type="match status" value="1"/>
</dbReference>
<dbReference type="Pfam" id="PF00293">
    <property type="entry name" value="NUDIX"/>
    <property type="match status" value="1"/>
</dbReference>
<dbReference type="PROSITE" id="PS51462">
    <property type="entry name" value="NUDIX"/>
    <property type="match status" value="1"/>
</dbReference>
<dbReference type="PANTHER" id="PTHR13622">
    <property type="entry name" value="THIAMIN PYROPHOSPHOKINASE"/>
    <property type="match status" value="1"/>
</dbReference>
<evidence type="ECO:0000259" key="1">
    <source>
        <dbReference type="PROSITE" id="PS51462"/>
    </source>
</evidence>
<dbReference type="OrthoDB" id="10261522at2759"/>
<keyword evidence="3" id="KW-1185">Reference proteome</keyword>
<organism evidence="2 3">
    <name type="scientific">Psilocybe cf. subviscida</name>
    <dbReference type="NCBI Taxonomy" id="2480587"/>
    <lineage>
        <taxon>Eukaryota</taxon>
        <taxon>Fungi</taxon>
        <taxon>Dikarya</taxon>
        <taxon>Basidiomycota</taxon>
        <taxon>Agaricomycotina</taxon>
        <taxon>Agaricomycetes</taxon>
        <taxon>Agaricomycetidae</taxon>
        <taxon>Agaricales</taxon>
        <taxon>Agaricineae</taxon>
        <taxon>Strophariaceae</taxon>
        <taxon>Psilocybe</taxon>
    </lineage>
</organism>
<evidence type="ECO:0000313" key="2">
    <source>
        <dbReference type="EMBL" id="KAF5325387.1"/>
    </source>
</evidence>
<dbReference type="Pfam" id="PF15916">
    <property type="entry name" value="DUF4743"/>
    <property type="match status" value="1"/>
</dbReference>
<dbReference type="SUPFAM" id="SSF55811">
    <property type="entry name" value="Nudix"/>
    <property type="match status" value="1"/>
</dbReference>
<gene>
    <name evidence="2" type="ORF">D9619_009880</name>
</gene>
<dbReference type="InterPro" id="IPR031804">
    <property type="entry name" value="DUF4743"/>
</dbReference>
<dbReference type="AlphaFoldDB" id="A0A8H5BNI2"/>
<comment type="caution">
    <text evidence="2">The sequence shown here is derived from an EMBL/GenBank/DDBJ whole genome shotgun (WGS) entry which is preliminary data.</text>
</comment>
<dbReference type="Proteomes" id="UP000567179">
    <property type="component" value="Unassembled WGS sequence"/>
</dbReference>
<dbReference type="CDD" id="cd03676">
    <property type="entry name" value="NUDIX_Tnr3_like"/>
    <property type="match status" value="1"/>
</dbReference>
<accession>A0A8H5BNI2</accession>